<name>A0A518BV23_9BACT</name>
<dbReference type="GO" id="GO:0016787">
    <property type="term" value="F:hydrolase activity"/>
    <property type="evidence" value="ECO:0007669"/>
    <property type="project" value="UniProtKB-KW"/>
</dbReference>
<dbReference type="Gene3D" id="3.90.1640.10">
    <property type="entry name" value="inorganic pyrophosphatase (n-terminal core)"/>
    <property type="match status" value="1"/>
</dbReference>
<dbReference type="GO" id="GO:0003676">
    <property type="term" value="F:nucleic acid binding"/>
    <property type="evidence" value="ECO:0007669"/>
    <property type="project" value="InterPro"/>
</dbReference>
<dbReference type="SUPFAM" id="SSF64182">
    <property type="entry name" value="DHH phosphoesterases"/>
    <property type="match status" value="1"/>
</dbReference>
<dbReference type="AlphaFoldDB" id="A0A518BV23"/>
<accession>A0A518BV23</accession>
<gene>
    <name evidence="3" type="ORF">Pan265_06530</name>
</gene>
<feature type="domain" description="DDH" evidence="1">
    <location>
        <begin position="34"/>
        <end position="162"/>
    </location>
</feature>
<dbReference type="EC" id="3.1.-.-" evidence="3"/>
<dbReference type="InterPro" id="IPR038763">
    <property type="entry name" value="DHH_sf"/>
</dbReference>
<dbReference type="Proteomes" id="UP000320386">
    <property type="component" value="Chromosome"/>
</dbReference>
<dbReference type="Pfam" id="PF01368">
    <property type="entry name" value="DHH"/>
    <property type="match status" value="1"/>
</dbReference>
<proteinExistence type="predicted"/>
<sequence>MPDTADGRPQLTDYTSTHDAAQAADWLRAAPEPVRVITHAKPDGDAFGSVVAVVATLRALGKDAIGYVLPPVPAGITHLPGQDLVHTVTEADALKQPGSTVIVDTGAWSQVSRLADALDDNLDNTLLIDHHLSGNIPAKHRHIDPNAAACCEILWPILNLILTDAGLPVPIPVRDGLFAGITSDTGWFRFSNARPETLRAAADLLELGVDHAALYGALDQSERPEKLALLRRAIDSLELLNNASVALMSLARDDFKAAGGREEETERFVDLPQIVQTVQVVALVCETLDGKGCKISFRSKPGPHAVNVAELAASLGGGGHARAAGAKVTTPFPELLSDVRQRLMSL</sequence>
<dbReference type="PANTHER" id="PTHR47618:SF1">
    <property type="entry name" value="BIFUNCTIONAL OLIGORIBONUCLEASE AND PAP PHOSPHATASE NRNA"/>
    <property type="match status" value="1"/>
</dbReference>
<dbReference type="Pfam" id="PF02272">
    <property type="entry name" value="DHHA1"/>
    <property type="match status" value="1"/>
</dbReference>
<reference evidence="3 4" key="1">
    <citation type="submission" date="2019-02" db="EMBL/GenBank/DDBJ databases">
        <title>Deep-cultivation of Planctomycetes and their phenomic and genomic characterization uncovers novel biology.</title>
        <authorList>
            <person name="Wiegand S."/>
            <person name="Jogler M."/>
            <person name="Boedeker C."/>
            <person name="Pinto D."/>
            <person name="Vollmers J."/>
            <person name="Rivas-Marin E."/>
            <person name="Kohn T."/>
            <person name="Peeters S.H."/>
            <person name="Heuer A."/>
            <person name="Rast P."/>
            <person name="Oberbeckmann S."/>
            <person name="Bunk B."/>
            <person name="Jeske O."/>
            <person name="Meyerdierks A."/>
            <person name="Storesund J.E."/>
            <person name="Kallscheuer N."/>
            <person name="Luecker S."/>
            <person name="Lage O.M."/>
            <person name="Pohl T."/>
            <person name="Merkel B.J."/>
            <person name="Hornburger P."/>
            <person name="Mueller R.-W."/>
            <person name="Bruemmer F."/>
            <person name="Labrenz M."/>
            <person name="Spormann A.M."/>
            <person name="Op den Camp H."/>
            <person name="Overmann J."/>
            <person name="Amann R."/>
            <person name="Jetten M.S.M."/>
            <person name="Mascher T."/>
            <person name="Medema M.H."/>
            <person name="Devos D.P."/>
            <person name="Kaster A.-K."/>
            <person name="Ovreas L."/>
            <person name="Rohde M."/>
            <person name="Galperin M.Y."/>
            <person name="Jogler C."/>
        </authorList>
    </citation>
    <scope>NUCLEOTIDE SEQUENCE [LARGE SCALE GENOMIC DNA]</scope>
    <source>
        <strain evidence="3 4">Pan265</strain>
    </source>
</reference>
<dbReference type="InterPro" id="IPR001667">
    <property type="entry name" value="DDH_dom"/>
</dbReference>
<protein>
    <submittedName>
        <fullName evidence="3">NanoRNase/pAp phosphatase</fullName>
        <ecNumber evidence="3">3.1.-.-</ecNumber>
    </submittedName>
</protein>
<evidence type="ECO:0000313" key="4">
    <source>
        <dbReference type="Proteomes" id="UP000320386"/>
    </source>
</evidence>
<keyword evidence="3" id="KW-0378">Hydrolase</keyword>
<dbReference type="Gene3D" id="3.10.310.30">
    <property type="match status" value="1"/>
</dbReference>
<dbReference type="InterPro" id="IPR003156">
    <property type="entry name" value="DHHA1_dom"/>
</dbReference>
<dbReference type="InterPro" id="IPR051319">
    <property type="entry name" value="Oligoribo/pAp-PDE_c-di-AMP_PDE"/>
</dbReference>
<evidence type="ECO:0000259" key="1">
    <source>
        <dbReference type="Pfam" id="PF01368"/>
    </source>
</evidence>
<dbReference type="KEGG" id="mcad:Pan265_06530"/>
<keyword evidence="4" id="KW-1185">Reference proteome</keyword>
<evidence type="ECO:0000313" key="3">
    <source>
        <dbReference type="EMBL" id="QDU70816.1"/>
    </source>
</evidence>
<evidence type="ECO:0000259" key="2">
    <source>
        <dbReference type="Pfam" id="PF02272"/>
    </source>
</evidence>
<organism evidence="3 4">
    <name type="scientific">Mucisphaera calidilacus</name>
    <dbReference type="NCBI Taxonomy" id="2527982"/>
    <lineage>
        <taxon>Bacteria</taxon>
        <taxon>Pseudomonadati</taxon>
        <taxon>Planctomycetota</taxon>
        <taxon>Phycisphaerae</taxon>
        <taxon>Phycisphaerales</taxon>
        <taxon>Phycisphaeraceae</taxon>
        <taxon>Mucisphaera</taxon>
    </lineage>
</organism>
<dbReference type="EMBL" id="CP036280">
    <property type="protein sequence ID" value="QDU70816.1"/>
    <property type="molecule type" value="Genomic_DNA"/>
</dbReference>
<dbReference type="RefSeq" id="WP_236254632.1">
    <property type="nucleotide sequence ID" value="NZ_CP036280.1"/>
</dbReference>
<feature type="domain" description="DHHA1" evidence="2">
    <location>
        <begin position="276"/>
        <end position="342"/>
    </location>
</feature>
<dbReference type="PANTHER" id="PTHR47618">
    <property type="entry name" value="BIFUNCTIONAL OLIGORIBONUCLEASE AND PAP PHOSPHATASE NRNA"/>
    <property type="match status" value="1"/>
</dbReference>